<keyword evidence="1 2" id="KW-0732">Signal</keyword>
<dbReference type="SMART" id="SM00062">
    <property type="entry name" value="PBPb"/>
    <property type="match status" value="1"/>
</dbReference>
<gene>
    <name evidence="4" type="ORF">FC14_GL000087</name>
</gene>
<evidence type="ECO:0000259" key="3">
    <source>
        <dbReference type="SMART" id="SM00062"/>
    </source>
</evidence>
<accession>A0A0R2AA81</accession>
<protein>
    <recommendedName>
        <fullName evidence="3">Solute-binding protein family 3/N-terminal domain-containing protein</fullName>
    </recommendedName>
</protein>
<dbReference type="Gene3D" id="3.40.190.10">
    <property type="entry name" value="Periplasmic binding protein-like II"/>
    <property type="match status" value="2"/>
</dbReference>
<feature type="domain" description="Solute-binding protein family 3/N-terminal" evidence="3">
    <location>
        <begin position="27"/>
        <end position="249"/>
    </location>
</feature>
<evidence type="ECO:0000313" key="4">
    <source>
        <dbReference type="EMBL" id="KRM64077.1"/>
    </source>
</evidence>
<dbReference type="EMBL" id="AYYP01000044">
    <property type="protein sequence ID" value="KRM64077.1"/>
    <property type="molecule type" value="Genomic_DNA"/>
</dbReference>
<dbReference type="SUPFAM" id="SSF53850">
    <property type="entry name" value="Periplasmic binding protein-like II"/>
    <property type="match status" value="1"/>
</dbReference>
<evidence type="ECO:0000256" key="1">
    <source>
        <dbReference type="ARBA" id="ARBA00022729"/>
    </source>
</evidence>
<comment type="caution">
    <text evidence="4">The sequence shown here is derived from an EMBL/GenBank/DDBJ whole genome shotgun (WGS) entry which is preliminary data.</text>
</comment>
<dbReference type="PATRIC" id="fig|1423718.3.peg.89"/>
<dbReference type="Proteomes" id="UP000051008">
    <property type="component" value="Unassembled WGS sequence"/>
</dbReference>
<dbReference type="AlphaFoldDB" id="A0A0R2AA81"/>
<evidence type="ECO:0000256" key="2">
    <source>
        <dbReference type="SAM" id="SignalP"/>
    </source>
</evidence>
<sequence>MKRFLTLLLATCCLFLGLTSLTATANSLKVGVLANNPPYTIQNNSGFDLALSQQLAAKVKVIPQKSNSQLITALKKGRVDLIICDVSLLSKQMSHSQSFLHPANVLFTRHDSKTKSILKLNQKKVGYLKNNPHHALLTTLATKPQGFATESALLTALNTGKIKAAILTDYQYNQLLAANPQLVTAQDETDQKQVGQVLTKISDPKLTSQSLVVASFKKPRLQKKINHKLKQLQDNGTLSKLSMKYFHQDWTYQ</sequence>
<feature type="signal peptide" evidence="2">
    <location>
        <begin position="1"/>
        <end position="25"/>
    </location>
</feature>
<keyword evidence="5" id="KW-1185">Reference proteome</keyword>
<evidence type="ECO:0000313" key="5">
    <source>
        <dbReference type="Proteomes" id="UP000051008"/>
    </source>
</evidence>
<reference evidence="4 5" key="1">
    <citation type="journal article" date="2015" name="Genome Announc.">
        <title>Expanding the biotechnology potential of lactobacilli through comparative genomics of 213 strains and associated genera.</title>
        <authorList>
            <person name="Sun Z."/>
            <person name="Harris H.M."/>
            <person name="McCann A."/>
            <person name="Guo C."/>
            <person name="Argimon S."/>
            <person name="Zhang W."/>
            <person name="Yang X."/>
            <person name="Jeffery I.B."/>
            <person name="Cooney J.C."/>
            <person name="Kagawa T.F."/>
            <person name="Liu W."/>
            <person name="Song Y."/>
            <person name="Salvetti E."/>
            <person name="Wrobel A."/>
            <person name="Rasinkangas P."/>
            <person name="Parkhill J."/>
            <person name="Rea M.C."/>
            <person name="O'Sullivan O."/>
            <person name="Ritari J."/>
            <person name="Douillard F.P."/>
            <person name="Paul Ross R."/>
            <person name="Yang R."/>
            <person name="Briner A.E."/>
            <person name="Felis G.E."/>
            <person name="de Vos W.M."/>
            <person name="Barrangou R."/>
            <person name="Klaenhammer T.R."/>
            <person name="Caufield P.W."/>
            <person name="Cui Y."/>
            <person name="Zhang H."/>
            <person name="O'Toole P.W."/>
        </authorList>
    </citation>
    <scope>NUCLEOTIDE SEQUENCE [LARGE SCALE GENOMIC DNA]</scope>
    <source>
        <strain evidence="4 5">DSM 20509</strain>
    </source>
</reference>
<organism evidence="4 5">
    <name type="scientific">Ligilactobacillus agilis DSM 20509</name>
    <dbReference type="NCBI Taxonomy" id="1423718"/>
    <lineage>
        <taxon>Bacteria</taxon>
        <taxon>Bacillati</taxon>
        <taxon>Bacillota</taxon>
        <taxon>Bacilli</taxon>
        <taxon>Lactobacillales</taxon>
        <taxon>Lactobacillaceae</taxon>
        <taxon>Ligilactobacillus</taxon>
    </lineage>
</organism>
<feature type="chain" id="PRO_5006414790" description="Solute-binding protein family 3/N-terminal domain-containing protein" evidence="2">
    <location>
        <begin position="26"/>
        <end position="253"/>
    </location>
</feature>
<dbReference type="Pfam" id="PF00497">
    <property type="entry name" value="SBP_bac_3"/>
    <property type="match status" value="1"/>
</dbReference>
<proteinExistence type="predicted"/>
<dbReference type="OrthoDB" id="2330084at2"/>
<dbReference type="RefSeq" id="WP_056976840.1">
    <property type="nucleotide sequence ID" value="NZ_AYYP01000044.1"/>
</dbReference>
<dbReference type="InterPro" id="IPR001638">
    <property type="entry name" value="Solute-binding_3/MltF_N"/>
</dbReference>
<name>A0A0R2AA81_9LACO</name>
<dbReference type="PANTHER" id="PTHR35936">
    <property type="entry name" value="MEMBRANE-BOUND LYTIC MUREIN TRANSGLYCOSYLASE F"/>
    <property type="match status" value="1"/>
</dbReference>